<dbReference type="NCBIfam" id="TIGR02219">
    <property type="entry name" value="phage_NlpC_fam"/>
    <property type="match status" value="1"/>
</dbReference>
<name>A0ABY5WND5_9RHOB</name>
<evidence type="ECO:0000256" key="5">
    <source>
        <dbReference type="SAM" id="MobiDB-lite"/>
    </source>
</evidence>
<protein>
    <submittedName>
        <fullName evidence="7">Peptidase</fullName>
    </submittedName>
</protein>
<keyword evidence="2" id="KW-0645">Protease</keyword>
<evidence type="ECO:0000259" key="6">
    <source>
        <dbReference type="PROSITE" id="PS51935"/>
    </source>
</evidence>
<dbReference type="RefSeq" id="WP_259965542.1">
    <property type="nucleotide sequence ID" value="NZ_CP081044.1"/>
</dbReference>
<dbReference type="EMBL" id="CP081051">
    <property type="protein sequence ID" value="UWQ43002.1"/>
    <property type="molecule type" value="Genomic_DNA"/>
</dbReference>
<accession>A0ABY5WND5</accession>
<dbReference type="InterPro" id="IPR000064">
    <property type="entry name" value="NLP_P60_dom"/>
</dbReference>
<dbReference type="Gene3D" id="3.90.1720.10">
    <property type="entry name" value="endopeptidase domain like (from Nostoc punctiforme)"/>
    <property type="match status" value="1"/>
</dbReference>
<reference evidence="7" key="1">
    <citation type="submission" date="2021-08" db="EMBL/GenBank/DDBJ databases">
        <authorList>
            <person name="Nwanade C."/>
            <person name="Wang M."/>
            <person name="Masoudi A."/>
            <person name="Yu Z."/>
            <person name="Liu J."/>
        </authorList>
    </citation>
    <scope>NUCLEOTIDE SEQUENCE</scope>
    <source>
        <strain evidence="7">S166</strain>
    </source>
</reference>
<gene>
    <name evidence="7" type="ORF">K3718_07915</name>
</gene>
<feature type="region of interest" description="Disordered" evidence="5">
    <location>
        <begin position="100"/>
        <end position="136"/>
    </location>
</feature>
<keyword evidence="3" id="KW-0378">Hydrolase</keyword>
<feature type="compositionally biased region" description="Polar residues" evidence="5">
    <location>
        <begin position="101"/>
        <end position="110"/>
    </location>
</feature>
<keyword evidence="4" id="KW-0788">Thiol protease</keyword>
<dbReference type="PROSITE" id="PS51935">
    <property type="entry name" value="NLPC_P60"/>
    <property type="match status" value="1"/>
</dbReference>
<evidence type="ECO:0000313" key="7">
    <source>
        <dbReference type="EMBL" id="UWQ43002.1"/>
    </source>
</evidence>
<dbReference type="Proteomes" id="UP001058514">
    <property type="component" value="Chromosome"/>
</dbReference>
<dbReference type="InterPro" id="IPR011929">
    <property type="entry name" value="Phage_pept_NlpC/P60"/>
</dbReference>
<dbReference type="InterPro" id="IPR038765">
    <property type="entry name" value="Papain-like_cys_pep_sf"/>
</dbReference>
<proteinExistence type="inferred from homology"/>
<dbReference type="SUPFAM" id="SSF54001">
    <property type="entry name" value="Cysteine proteinases"/>
    <property type="match status" value="1"/>
</dbReference>
<evidence type="ECO:0000256" key="4">
    <source>
        <dbReference type="ARBA" id="ARBA00022807"/>
    </source>
</evidence>
<keyword evidence="8" id="KW-1185">Reference proteome</keyword>
<evidence type="ECO:0000256" key="2">
    <source>
        <dbReference type="ARBA" id="ARBA00022670"/>
    </source>
</evidence>
<comment type="similarity">
    <text evidence="1">Belongs to the peptidase C40 family.</text>
</comment>
<organism evidence="7 8">
    <name type="scientific">Leisingera aquaemixtae</name>
    <dbReference type="NCBI Taxonomy" id="1396826"/>
    <lineage>
        <taxon>Bacteria</taxon>
        <taxon>Pseudomonadati</taxon>
        <taxon>Pseudomonadota</taxon>
        <taxon>Alphaproteobacteria</taxon>
        <taxon>Rhodobacterales</taxon>
        <taxon>Roseobacteraceae</taxon>
        <taxon>Leisingera</taxon>
    </lineage>
</organism>
<feature type="domain" description="NlpC/P60" evidence="6">
    <location>
        <begin position="1"/>
        <end position="140"/>
    </location>
</feature>
<sequence>MSRVVQAARGWIGTPYVHQASCKGAGCDCLGLIRGLWRELCGAEPELPPAYTMDWSEPQGTEALWQAAARHLVAKPLRHAAPGDVILFRMREGSVAKHLGVQSQAGSNETRAMPGRGRKRSARPGGRTGTARPIGQAEVVNSGPAFIHAYAGHGVVESPLSPPWQRRIVARFHFPKELN</sequence>
<evidence type="ECO:0000313" key="8">
    <source>
        <dbReference type="Proteomes" id="UP001058514"/>
    </source>
</evidence>
<evidence type="ECO:0000256" key="3">
    <source>
        <dbReference type="ARBA" id="ARBA00022801"/>
    </source>
</evidence>
<evidence type="ECO:0000256" key="1">
    <source>
        <dbReference type="ARBA" id="ARBA00007074"/>
    </source>
</evidence>